<feature type="domain" description="Follistatin-like" evidence="3">
    <location>
        <begin position="35"/>
        <end position="57"/>
    </location>
</feature>
<proteinExistence type="predicted"/>
<keyword evidence="5" id="KW-1185">Reference proteome</keyword>
<reference evidence="4" key="1">
    <citation type="submission" date="2023-10" db="EMBL/GenBank/DDBJ databases">
        <title>Genome assembly of Pristionchus species.</title>
        <authorList>
            <person name="Yoshida K."/>
            <person name="Sommer R.J."/>
        </authorList>
    </citation>
    <scope>NUCLEOTIDE SEQUENCE</scope>
    <source>
        <strain evidence="4">RS0144</strain>
    </source>
</reference>
<dbReference type="EMBL" id="BTSX01000006">
    <property type="protein sequence ID" value="GMT03171.1"/>
    <property type="molecule type" value="Genomic_DNA"/>
</dbReference>
<evidence type="ECO:0000259" key="3">
    <source>
        <dbReference type="SMART" id="SM00274"/>
    </source>
</evidence>
<keyword evidence="1" id="KW-0646">Protease inhibitor</keyword>
<dbReference type="CDD" id="cd19941">
    <property type="entry name" value="TIL"/>
    <property type="match status" value="1"/>
</dbReference>
<feature type="chain" id="PRO_5043630124" description="Follistatin-like domain-containing protein" evidence="2">
    <location>
        <begin position="29"/>
        <end position="257"/>
    </location>
</feature>
<dbReference type="InterPro" id="IPR002919">
    <property type="entry name" value="TIL_dom"/>
</dbReference>
<name>A0AAV5U9M8_9BILA</name>
<feature type="domain" description="Follistatin-like" evidence="3">
    <location>
        <begin position="191"/>
        <end position="213"/>
    </location>
</feature>
<dbReference type="SMART" id="SM00274">
    <property type="entry name" value="FOLN"/>
    <property type="match status" value="2"/>
</dbReference>
<accession>A0AAV5U9M8</accession>
<organism evidence="4 5">
    <name type="scientific">Pristionchus entomophagus</name>
    <dbReference type="NCBI Taxonomy" id="358040"/>
    <lineage>
        <taxon>Eukaryota</taxon>
        <taxon>Metazoa</taxon>
        <taxon>Ecdysozoa</taxon>
        <taxon>Nematoda</taxon>
        <taxon>Chromadorea</taxon>
        <taxon>Rhabditida</taxon>
        <taxon>Rhabditina</taxon>
        <taxon>Diplogasteromorpha</taxon>
        <taxon>Diplogasteroidea</taxon>
        <taxon>Neodiplogasteridae</taxon>
        <taxon>Pristionchus</taxon>
    </lineage>
</organism>
<dbReference type="Gene3D" id="2.10.25.10">
    <property type="entry name" value="Laminin"/>
    <property type="match status" value="1"/>
</dbReference>
<dbReference type="Proteomes" id="UP001432027">
    <property type="component" value="Unassembled WGS sequence"/>
</dbReference>
<sequence>TISRRVKIREMCRIVILAFAVSVTLAAARSPVPQTCASTSCPVGAACVETNGIARCVSAPASNCTNPNEEWRSCASCEPTCDNKHPICIMMCQPARCMCRQDFFRNGEGRCVTENECDIAAGRVRRETPKNSCANIKCAGGCKDTPTGPVCNGPRPLVLPIWAGPSSTEAPRPEVLPIWAGPSSTPVALNACAVTECATGRVCVEEAGVAKCVERRTRRDITCANVRCSGPCTDTPSGPECGPRPQILPIWAGPSSN</sequence>
<keyword evidence="1" id="KW-0722">Serine protease inhibitor</keyword>
<dbReference type="GO" id="GO:0004867">
    <property type="term" value="F:serine-type endopeptidase inhibitor activity"/>
    <property type="evidence" value="ECO:0007669"/>
    <property type="project" value="UniProtKB-KW"/>
</dbReference>
<dbReference type="AlphaFoldDB" id="A0AAV5U9M8"/>
<keyword evidence="2" id="KW-0732">Signal</keyword>
<feature type="non-terminal residue" evidence="4">
    <location>
        <position position="1"/>
    </location>
</feature>
<dbReference type="Pfam" id="PF01826">
    <property type="entry name" value="TIL"/>
    <property type="match status" value="1"/>
</dbReference>
<evidence type="ECO:0000313" key="5">
    <source>
        <dbReference type="Proteomes" id="UP001432027"/>
    </source>
</evidence>
<evidence type="ECO:0000256" key="2">
    <source>
        <dbReference type="SAM" id="SignalP"/>
    </source>
</evidence>
<protein>
    <recommendedName>
        <fullName evidence="3">Follistatin-like domain-containing protein</fullName>
    </recommendedName>
</protein>
<dbReference type="SUPFAM" id="SSF57567">
    <property type="entry name" value="Serine protease inhibitors"/>
    <property type="match status" value="1"/>
</dbReference>
<dbReference type="InterPro" id="IPR036084">
    <property type="entry name" value="Ser_inhib-like_sf"/>
</dbReference>
<gene>
    <name evidence="4" type="ORF">PENTCL1PPCAC_25345</name>
</gene>
<comment type="caution">
    <text evidence="4">The sequence shown here is derived from an EMBL/GenBank/DDBJ whole genome shotgun (WGS) entry which is preliminary data.</text>
</comment>
<feature type="signal peptide" evidence="2">
    <location>
        <begin position="1"/>
        <end position="28"/>
    </location>
</feature>
<evidence type="ECO:0000313" key="4">
    <source>
        <dbReference type="EMBL" id="GMT03171.1"/>
    </source>
</evidence>
<dbReference type="InterPro" id="IPR003645">
    <property type="entry name" value="Fol_N"/>
</dbReference>
<evidence type="ECO:0000256" key="1">
    <source>
        <dbReference type="ARBA" id="ARBA00022900"/>
    </source>
</evidence>